<dbReference type="EMBL" id="QGKV02001507">
    <property type="protein sequence ID" value="KAF3528929.1"/>
    <property type="molecule type" value="Genomic_DNA"/>
</dbReference>
<proteinExistence type="predicted"/>
<accession>A0ABQ7B9H6</accession>
<comment type="caution">
    <text evidence="1">The sequence shown here is derived from an EMBL/GenBank/DDBJ whole genome shotgun (WGS) entry which is preliminary data.</text>
</comment>
<organism evidence="1 2">
    <name type="scientific">Brassica cretica</name>
    <name type="common">Mustard</name>
    <dbReference type="NCBI Taxonomy" id="69181"/>
    <lineage>
        <taxon>Eukaryota</taxon>
        <taxon>Viridiplantae</taxon>
        <taxon>Streptophyta</taxon>
        <taxon>Embryophyta</taxon>
        <taxon>Tracheophyta</taxon>
        <taxon>Spermatophyta</taxon>
        <taxon>Magnoliopsida</taxon>
        <taxon>eudicotyledons</taxon>
        <taxon>Gunneridae</taxon>
        <taxon>Pentapetalae</taxon>
        <taxon>rosids</taxon>
        <taxon>malvids</taxon>
        <taxon>Brassicales</taxon>
        <taxon>Brassicaceae</taxon>
        <taxon>Brassiceae</taxon>
        <taxon>Brassica</taxon>
    </lineage>
</organism>
<keyword evidence="2" id="KW-1185">Reference proteome</keyword>
<evidence type="ECO:0000313" key="2">
    <source>
        <dbReference type="Proteomes" id="UP000266723"/>
    </source>
</evidence>
<sequence length="396" mass="45193">MGQVTRVETVLALGRGVDSIATGFDPNNYWSDFLPWGKPAENEQLRLTLVHRLFPEFEDKIEKQGANWLGNIIHASGRTPASREHITYNAKYCLRSLHAYSQAGSIIHIMQSTACRAYTLTLKKRAYYITCKGATMGMRHKAGMGPRKPEYAVKTTYNPYTNSLFAEAWGRGTHFYHPFTRAKRPSIDIKASTLIDIRSQPTSTGPEGYARAIDGHALQVSVEDIADILQMANGADNIFMQQRNIPENQQRVATEFYTTAGDVDNCFKPKYRQHTRPSIDIGDPTSIDRRPEFGKRAYDCDGTRRFHWEEKDEYGVYRDDPGHARDVDGHIIRVSKDDVISLLERASMDEHNYLCLPEHARSFTQTKLVPEIYTKDERNEMLFGVYGAYENNEDDF</sequence>
<reference evidence="1 2" key="1">
    <citation type="journal article" date="2020" name="BMC Genomics">
        <title>Intraspecific diversification of the crop wild relative Brassica cretica Lam. using demographic model selection.</title>
        <authorList>
            <person name="Kioukis A."/>
            <person name="Michalopoulou V.A."/>
            <person name="Briers L."/>
            <person name="Pirintsos S."/>
            <person name="Studholme D.J."/>
            <person name="Pavlidis P."/>
            <person name="Sarris P.F."/>
        </authorList>
    </citation>
    <scope>NUCLEOTIDE SEQUENCE [LARGE SCALE GENOMIC DNA]</scope>
    <source>
        <strain evidence="2">cv. PFS-1207/04</strain>
    </source>
</reference>
<evidence type="ECO:0000313" key="1">
    <source>
        <dbReference type="EMBL" id="KAF3528929.1"/>
    </source>
</evidence>
<name>A0ABQ7B9H6_BRACR</name>
<protein>
    <submittedName>
        <fullName evidence="1">Uncharacterized protein</fullName>
    </submittedName>
</protein>
<dbReference type="Proteomes" id="UP000266723">
    <property type="component" value="Unassembled WGS sequence"/>
</dbReference>
<gene>
    <name evidence="1" type="ORF">DY000_02040957</name>
</gene>